<keyword evidence="23" id="KW-1185">Reference proteome</keyword>
<dbReference type="KEGG" id="cic:CICLE_v10024332mg"/>
<dbReference type="GO" id="GO:0005524">
    <property type="term" value="F:ATP binding"/>
    <property type="evidence" value="ECO:0007669"/>
    <property type="project" value="UniProtKB-KW"/>
</dbReference>
<evidence type="ECO:0000256" key="3">
    <source>
        <dbReference type="ARBA" id="ARBA00012513"/>
    </source>
</evidence>
<evidence type="ECO:0000313" key="23">
    <source>
        <dbReference type="Proteomes" id="UP000030687"/>
    </source>
</evidence>
<comment type="catalytic activity">
    <reaction evidence="19">
        <text>L-seryl-[protein] + ATP = O-phospho-L-seryl-[protein] + ADP + H(+)</text>
        <dbReference type="Rhea" id="RHEA:17989"/>
        <dbReference type="Rhea" id="RHEA-COMP:9863"/>
        <dbReference type="Rhea" id="RHEA-COMP:11604"/>
        <dbReference type="ChEBI" id="CHEBI:15378"/>
        <dbReference type="ChEBI" id="CHEBI:29999"/>
        <dbReference type="ChEBI" id="CHEBI:30616"/>
        <dbReference type="ChEBI" id="CHEBI:83421"/>
        <dbReference type="ChEBI" id="CHEBI:456216"/>
        <dbReference type="EC" id="2.7.11.1"/>
    </reaction>
</comment>
<dbReference type="InterPro" id="IPR011009">
    <property type="entry name" value="Kinase-like_dom_sf"/>
</dbReference>
<keyword evidence="15 20" id="KW-0472">Membrane</keyword>
<feature type="domain" description="Protein kinase" evidence="21">
    <location>
        <begin position="557"/>
        <end position="738"/>
    </location>
</feature>
<proteinExistence type="inferred from homology"/>
<reference evidence="22 23" key="1">
    <citation type="submission" date="2013-10" db="EMBL/GenBank/DDBJ databases">
        <authorList>
            <consortium name="International Citrus Genome Consortium"/>
            <person name="Jenkins J."/>
            <person name="Schmutz J."/>
            <person name="Prochnik S."/>
            <person name="Rokhsar D."/>
            <person name="Gmitter F."/>
            <person name="Ollitrault P."/>
            <person name="Machado M."/>
            <person name="Talon M."/>
            <person name="Wincker P."/>
            <person name="Jaillon O."/>
            <person name="Morgante M."/>
        </authorList>
    </citation>
    <scope>NUCLEOTIDE SEQUENCE</scope>
    <source>
        <strain evidence="23">cv. Clemenules</strain>
    </source>
</reference>
<dbReference type="InParanoid" id="V4T4Z7"/>
<keyword evidence="4" id="KW-0723">Serine/threonine-protein kinase</keyword>
<dbReference type="PANTHER" id="PTHR48053:SF139">
    <property type="entry name" value="LRR RECEPTOR-LIKE KINASE FAMILY PROTEIN"/>
    <property type="match status" value="1"/>
</dbReference>
<keyword evidence="7" id="KW-0808">Transferase</keyword>
<dbReference type="Pfam" id="PF13855">
    <property type="entry name" value="LRR_8"/>
    <property type="match status" value="2"/>
</dbReference>
<dbReference type="AlphaFoldDB" id="V4T4Z7"/>
<evidence type="ECO:0000256" key="10">
    <source>
        <dbReference type="ARBA" id="ARBA00022737"/>
    </source>
</evidence>
<keyword evidence="9" id="KW-0732">Signal</keyword>
<sequence length="738" mass="83039">MFHEFSFSSFPHLAYLNLSFNVLFGINPPSLVTSPSLTVHDSNTLFGIISPQISNISNLKFLDLGNNQLSGVILPEIGLLTHLKHLYIDVNKLRGSVPREGGQLSSLKQLVLCCNGLSGWIPSSFEINSVVILYLYENSLSSYVPSLIGNLKSLFHLDLSENQLSGLIPQFLGNLSNLVVLHLGGNSLFGYIPPILRKVQSLLSLGFDLNRLGGVLPPSISNPSNLEGLYLYFNRLSGSVPTKIGNLMQLIELEIDNNQLFGQIPRSLRNFTSLNIVHLERNHLTGNIPEVFGIYPNLTFLDLGQNNFYGEISSNWGKCQQLGSLNFSMNNITRSIPPKIGKLYQLYKLDFSLNHIVGEIPIELGNLKSLNYRGLNGDKVYGSLPRVLGSLSDLEYLDLDIPPQICNLKSLEKLNLSYNNLCGLIPGCFEGMHGLSCIDISYNELLGLIPNNTGIHYNPVDALQESKGLCGDVDGFQHCKDFVTHKHVLKKKWFVNMFPLFGILALLFFVVRMISGRMKKASRENKVSCWNNQGLFSILTFEGKIMYEEVIRATNNFDAKYCINTGGHASVYKAEQPSWEIVAVKKFHLPHPDMVVQQAFLNEIKASTELRHRNIVKFYVFCFHPRQSFLLYEYLERGSLATILSNDAAIEEFSWTVRMNVIKSVANALSYMHHDYFPPIFHRDISSKNVLLGLDYDAHVSDFGSQNFSRQTRQIELAYTMKVNEKCHVYSFGILTLE</sequence>
<dbReference type="EC" id="2.7.11.1" evidence="3"/>
<organism evidence="22 23">
    <name type="scientific">Citrus clementina</name>
    <name type="common">Clementine</name>
    <name type="synonym">Citrus deliciosa x Citrus sinensis</name>
    <dbReference type="NCBI Taxonomy" id="85681"/>
    <lineage>
        <taxon>Eukaryota</taxon>
        <taxon>Viridiplantae</taxon>
        <taxon>Streptophyta</taxon>
        <taxon>Embryophyta</taxon>
        <taxon>Tracheophyta</taxon>
        <taxon>Spermatophyta</taxon>
        <taxon>Magnoliopsida</taxon>
        <taxon>eudicotyledons</taxon>
        <taxon>Gunneridae</taxon>
        <taxon>Pentapetalae</taxon>
        <taxon>rosids</taxon>
        <taxon>malvids</taxon>
        <taxon>Sapindales</taxon>
        <taxon>Rutaceae</taxon>
        <taxon>Aurantioideae</taxon>
        <taxon>Citrus</taxon>
    </lineage>
</organism>
<keyword evidence="14 20" id="KW-1133">Transmembrane helix</keyword>
<evidence type="ECO:0000256" key="17">
    <source>
        <dbReference type="ARBA" id="ARBA00023180"/>
    </source>
</evidence>
<dbReference type="FunFam" id="3.80.10.10:FF:000095">
    <property type="entry name" value="LRR receptor-like serine/threonine-protein kinase GSO1"/>
    <property type="match status" value="1"/>
</dbReference>
<keyword evidence="10" id="KW-0677">Repeat</keyword>
<dbReference type="InterPro" id="IPR003591">
    <property type="entry name" value="Leu-rich_rpt_typical-subtyp"/>
</dbReference>
<dbReference type="GO" id="GO:0004674">
    <property type="term" value="F:protein serine/threonine kinase activity"/>
    <property type="evidence" value="ECO:0007669"/>
    <property type="project" value="UniProtKB-KW"/>
</dbReference>
<dbReference type="GO" id="GO:0016020">
    <property type="term" value="C:membrane"/>
    <property type="evidence" value="ECO:0007669"/>
    <property type="project" value="UniProtKB-SubCell"/>
</dbReference>
<keyword evidence="11" id="KW-0547">Nucleotide-binding</keyword>
<comment type="similarity">
    <text evidence="2">Belongs to the RLP family.</text>
</comment>
<keyword evidence="6" id="KW-0433">Leucine-rich repeat</keyword>
<evidence type="ECO:0000256" key="14">
    <source>
        <dbReference type="ARBA" id="ARBA00022989"/>
    </source>
</evidence>
<evidence type="ECO:0000256" key="2">
    <source>
        <dbReference type="ARBA" id="ARBA00009592"/>
    </source>
</evidence>
<dbReference type="InterPro" id="IPR051716">
    <property type="entry name" value="Plant_RL_S/T_kinase"/>
</dbReference>
<dbReference type="PANTHER" id="PTHR48053">
    <property type="entry name" value="LEUCINE RICH REPEAT FAMILY PROTEIN, EXPRESSED"/>
    <property type="match status" value="1"/>
</dbReference>
<evidence type="ECO:0000256" key="20">
    <source>
        <dbReference type="SAM" id="Phobius"/>
    </source>
</evidence>
<name>V4T4Z7_CITCL</name>
<dbReference type="eggNOG" id="ENOG502QQYD">
    <property type="taxonomic scope" value="Eukaryota"/>
</dbReference>
<evidence type="ECO:0000256" key="5">
    <source>
        <dbReference type="ARBA" id="ARBA00022553"/>
    </source>
</evidence>
<evidence type="ECO:0000256" key="13">
    <source>
        <dbReference type="ARBA" id="ARBA00022840"/>
    </source>
</evidence>
<dbReference type="SMART" id="SM00369">
    <property type="entry name" value="LRR_TYP"/>
    <property type="match status" value="4"/>
</dbReference>
<dbReference type="Gene3D" id="1.10.510.10">
    <property type="entry name" value="Transferase(Phosphotransferase) domain 1"/>
    <property type="match status" value="1"/>
</dbReference>
<dbReference type="SUPFAM" id="SSF52058">
    <property type="entry name" value="L domain-like"/>
    <property type="match status" value="3"/>
</dbReference>
<evidence type="ECO:0000256" key="15">
    <source>
        <dbReference type="ARBA" id="ARBA00023136"/>
    </source>
</evidence>
<gene>
    <name evidence="22" type="ORF">CICLE_v10024332mg</name>
</gene>
<evidence type="ECO:0000256" key="18">
    <source>
        <dbReference type="ARBA" id="ARBA00047899"/>
    </source>
</evidence>
<evidence type="ECO:0000313" key="22">
    <source>
        <dbReference type="EMBL" id="ESR55293.1"/>
    </source>
</evidence>
<dbReference type="PRINTS" id="PR00019">
    <property type="entry name" value="LEURICHRPT"/>
</dbReference>
<evidence type="ECO:0000256" key="12">
    <source>
        <dbReference type="ARBA" id="ARBA00022777"/>
    </source>
</evidence>
<dbReference type="OMA" id="FPENICI"/>
<evidence type="ECO:0000256" key="9">
    <source>
        <dbReference type="ARBA" id="ARBA00022729"/>
    </source>
</evidence>
<evidence type="ECO:0000256" key="16">
    <source>
        <dbReference type="ARBA" id="ARBA00023170"/>
    </source>
</evidence>
<evidence type="ECO:0000256" key="8">
    <source>
        <dbReference type="ARBA" id="ARBA00022692"/>
    </source>
</evidence>
<protein>
    <recommendedName>
        <fullName evidence="3">non-specific serine/threonine protein kinase</fullName>
        <ecNumber evidence="3">2.7.11.1</ecNumber>
    </recommendedName>
</protein>
<comment type="catalytic activity">
    <reaction evidence="18">
        <text>L-threonyl-[protein] + ATP = O-phospho-L-threonyl-[protein] + ADP + H(+)</text>
        <dbReference type="Rhea" id="RHEA:46608"/>
        <dbReference type="Rhea" id="RHEA-COMP:11060"/>
        <dbReference type="Rhea" id="RHEA-COMP:11605"/>
        <dbReference type="ChEBI" id="CHEBI:15378"/>
        <dbReference type="ChEBI" id="CHEBI:30013"/>
        <dbReference type="ChEBI" id="CHEBI:30616"/>
        <dbReference type="ChEBI" id="CHEBI:61977"/>
        <dbReference type="ChEBI" id="CHEBI:456216"/>
        <dbReference type="EC" id="2.7.11.1"/>
    </reaction>
</comment>
<dbReference type="InterPro" id="IPR032675">
    <property type="entry name" value="LRR_dom_sf"/>
</dbReference>
<dbReference type="EMBL" id="KI536661">
    <property type="protein sequence ID" value="ESR55293.1"/>
    <property type="molecule type" value="Genomic_DNA"/>
</dbReference>
<evidence type="ECO:0000256" key="4">
    <source>
        <dbReference type="ARBA" id="ARBA00022527"/>
    </source>
</evidence>
<dbReference type="FunFam" id="3.80.10.10:FF:000041">
    <property type="entry name" value="LRR receptor-like serine/threonine-protein kinase ERECTA"/>
    <property type="match status" value="1"/>
</dbReference>
<dbReference type="InterPro" id="IPR000719">
    <property type="entry name" value="Prot_kinase_dom"/>
</dbReference>
<keyword evidence="13" id="KW-0067">ATP-binding</keyword>
<dbReference type="InterPro" id="IPR001611">
    <property type="entry name" value="Leu-rich_rpt"/>
</dbReference>
<dbReference type="PROSITE" id="PS00109">
    <property type="entry name" value="PROTEIN_KINASE_TYR"/>
    <property type="match status" value="1"/>
</dbReference>
<dbReference type="PROSITE" id="PS50011">
    <property type="entry name" value="PROTEIN_KINASE_DOM"/>
    <property type="match status" value="1"/>
</dbReference>
<dbReference type="Gene3D" id="3.80.10.10">
    <property type="entry name" value="Ribonuclease Inhibitor"/>
    <property type="match status" value="2"/>
</dbReference>
<comment type="subcellular location">
    <subcellularLocation>
        <location evidence="1">Membrane</location>
        <topology evidence="1">Single-pass type I membrane protein</topology>
    </subcellularLocation>
</comment>
<evidence type="ECO:0000256" key="11">
    <source>
        <dbReference type="ARBA" id="ARBA00022741"/>
    </source>
</evidence>
<dbReference type="SUPFAM" id="SSF56112">
    <property type="entry name" value="Protein kinase-like (PK-like)"/>
    <property type="match status" value="1"/>
</dbReference>
<dbReference type="Gramene" id="ESR55293">
    <property type="protein sequence ID" value="ESR55293"/>
    <property type="gene ID" value="CICLE_v10024332mg"/>
</dbReference>
<dbReference type="InterPro" id="IPR008266">
    <property type="entry name" value="Tyr_kinase_AS"/>
</dbReference>
<keyword evidence="16" id="KW-0675">Receptor</keyword>
<evidence type="ECO:0000256" key="6">
    <source>
        <dbReference type="ARBA" id="ARBA00022614"/>
    </source>
</evidence>
<accession>V4T4Z7</accession>
<evidence type="ECO:0000256" key="1">
    <source>
        <dbReference type="ARBA" id="ARBA00004479"/>
    </source>
</evidence>
<feature type="non-terminal residue" evidence="22">
    <location>
        <position position="738"/>
    </location>
</feature>
<dbReference type="Pfam" id="PF00069">
    <property type="entry name" value="Pkinase"/>
    <property type="match status" value="1"/>
</dbReference>
<evidence type="ECO:0000256" key="19">
    <source>
        <dbReference type="ARBA" id="ARBA00048679"/>
    </source>
</evidence>
<keyword evidence="17" id="KW-0325">Glycoprotein</keyword>
<dbReference type="FunFam" id="3.30.200.20:FF:000309">
    <property type="entry name" value="Leucine-rich repeat receptor protein kinase MSP1"/>
    <property type="match status" value="1"/>
</dbReference>
<evidence type="ECO:0000256" key="7">
    <source>
        <dbReference type="ARBA" id="ARBA00022679"/>
    </source>
</evidence>
<dbReference type="Pfam" id="PF00560">
    <property type="entry name" value="LRR_1"/>
    <property type="match status" value="2"/>
</dbReference>
<evidence type="ECO:0000259" key="21">
    <source>
        <dbReference type="PROSITE" id="PS50011"/>
    </source>
</evidence>
<keyword evidence="12" id="KW-0418">Kinase</keyword>
<feature type="transmembrane region" description="Helical" evidence="20">
    <location>
        <begin position="493"/>
        <end position="514"/>
    </location>
</feature>
<dbReference type="Proteomes" id="UP000030687">
    <property type="component" value="Unassembled WGS sequence"/>
</dbReference>
<keyword evidence="8 20" id="KW-0812">Transmembrane</keyword>
<keyword evidence="5" id="KW-0597">Phosphoprotein</keyword>
<dbReference type="Gene3D" id="3.30.200.20">
    <property type="entry name" value="Phosphorylase Kinase, domain 1"/>
    <property type="match status" value="1"/>
</dbReference>